<keyword evidence="2" id="KW-1185">Reference proteome</keyword>
<comment type="caution">
    <text evidence="1">The sequence shown here is derived from an EMBL/GenBank/DDBJ whole genome shotgun (WGS) entry which is preliminary data.</text>
</comment>
<proteinExistence type="predicted"/>
<gene>
    <name evidence="1" type="ORF">LTS18_002663</name>
</gene>
<protein>
    <submittedName>
        <fullName evidence="1">Uncharacterized protein</fullName>
    </submittedName>
</protein>
<name>A0ACC3D7N5_9PEZI</name>
<dbReference type="Proteomes" id="UP001186974">
    <property type="component" value="Unassembled WGS sequence"/>
</dbReference>
<dbReference type="EMBL" id="JAWDJW010006977">
    <property type="protein sequence ID" value="KAK3063135.1"/>
    <property type="molecule type" value="Genomic_DNA"/>
</dbReference>
<evidence type="ECO:0000313" key="2">
    <source>
        <dbReference type="Proteomes" id="UP001186974"/>
    </source>
</evidence>
<accession>A0ACC3D7N5</accession>
<evidence type="ECO:0000313" key="1">
    <source>
        <dbReference type="EMBL" id="KAK3063135.1"/>
    </source>
</evidence>
<sequence>MSASATPGLSEVHNNKQSGRAIHTYGSFDRTARECPNKVAIISRHQPSDLYKDILGITPGNSTCLRKTWHALHRAVLRLAASLHEHGICKGTAIATFLPNGVEWLITAWACYHLGCPFVPISMRNLSNREELAYVLQVTDAQVVVAHNNEIAHGVQEVIRAANLTLTLGVVVEAQNASSLWYSFPELLDLRPNTDASLLKQATPTHADTDVSTVFFTSGTTSLPKGCALTNGILATTYSGFAANMNVSSTSIVCNSMPNNHAMGAYFTLLFLYARATVVYPSVAFDPKTVLTALMEERCTHTAFVSTMLCAIISLLPADGGGKLEDMELVALGGASVTMQNARECVEKLGARMICPGYGMSEGCPLRPFPSTDPEKLMRYGAIISGDCVSGAKIRVCEPGTTNVVPIGEAGELHHAGSTIVRGYLGDRNLEDFYTEDGETWFRTGDQVIMAPDGLVTIVGRYKDMIIRGGENISPSAMERVLSDIKGVEVQVVGVTDDIAGEVPVVVYGGRRVRSKDLQEIASKTMGKMYVLAECIHLEDLGLTDFSKNTNGKVQKTKLADLVNNWRAAREVDVEPGAERPSNGEAHSHSSTSSRDHVVIRTWAFLIGIPASEINLIDKAEELEWFADDERLDPSFPGPMLQATIVPVDTSNTVGIVINANHATFDAMSIQTLFFDDLDTALRDPTLLQDHVPYKRLRGLEEHEAALWPKKRCQEWMWGSRRGALPVQSSAQESLIEGDVLESPTSEPLEEEELRSDTTAGITLRFSVRTLNALRKSVPGLKDPSIAKAALALVNVLHAGHSHALFSSLEAGRSA</sequence>
<feature type="non-terminal residue" evidence="1">
    <location>
        <position position="815"/>
    </location>
</feature>
<reference evidence="1" key="1">
    <citation type="submission" date="2024-09" db="EMBL/GenBank/DDBJ databases">
        <title>Black Yeasts Isolated from many extreme environments.</title>
        <authorList>
            <person name="Coleine C."/>
            <person name="Stajich J.E."/>
            <person name="Selbmann L."/>
        </authorList>
    </citation>
    <scope>NUCLEOTIDE SEQUENCE</scope>
    <source>
        <strain evidence="1">CCFEE 5737</strain>
    </source>
</reference>
<organism evidence="1 2">
    <name type="scientific">Coniosporium uncinatum</name>
    <dbReference type="NCBI Taxonomy" id="93489"/>
    <lineage>
        <taxon>Eukaryota</taxon>
        <taxon>Fungi</taxon>
        <taxon>Dikarya</taxon>
        <taxon>Ascomycota</taxon>
        <taxon>Pezizomycotina</taxon>
        <taxon>Dothideomycetes</taxon>
        <taxon>Dothideomycetes incertae sedis</taxon>
        <taxon>Coniosporium</taxon>
    </lineage>
</organism>